<keyword evidence="4" id="KW-1015">Disulfide bond</keyword>
<dbReference type="PANTHER" id="PTHR33353:SF34">
    <property type="entry name" value="ENDO-BETA-1,4-GLUCANASE D"/>
    <property type="match status" value="1"/>
</dbReference>
<dbReference type="PANTHER" id="PTHR33353">
    <property type="entry name" value="PUTATIVE (AFU_ORTHOLOGUE AFUA_1G12560)-RELATED"/>
    <property type="match status" value="1"/>
</dbReference>
<dbReference type="InterPro" id="IPR005103">
    <property type="entry name" value="AA9_LPMO"/>
</dbReference>
<dbReference type="Pfam" id="PF03443">
    <property type="entry name" value="AA9"/>
    <property type="match status" value="1"/>
</dbReference>
<dbReference type="Proteomes" id="UP001521116">
    <property type="component" value="Unassembled WGS sequence"/>
</dbReference>
<dbReference type="Gene3D" id="2.70.50.70">
    <property type="match status" value="1"/>
</dbReference>
<evidence type="ECO:0000256" key="2">
    <source>
        <dbReference type="ARBA" id="ARBA00004613"/>
    </source>
</evidence>
<gene>
    <name evidence="6" type="ORF">SLS56_005774</name>
</gene>
<keyword evidence="7" id="KW-1185">Reference proteome</keyword>
<dbReference type="CDD" id="cd21175">
    <property type="entry name" value="LPMO_AA9"/>
    <property type="match status" value="1"/>
</dbReference>
<protein>
    <recommendedName>
        <fullName evidence="5">Auxiliary Activity family 9 catalytic domain-containing protein</fullName>
    </recommendedName>
</protein>
<feature type="domain" description="Auxiliary Activity family 9 catalytic" evidence="5">
    <location>
        <begin position="51"/>
        <end position="275"/>
    </location>
</feature>
<accession>A0ABR3STE3</accession>
<dbReference type="EMBL" id="JAJVDC020000060">
    <property type="protein sequence ID" value="KAL1628665.1"/>
    <property type="molecule type" value="Genomic_DNA"/>
</dbReference>
<reference evidence="6 7" key="1">
    <citation type="submission" date="2024-02" db="EMBL/GenBank/DDBJ databases">
        <title>De novo assembly and annotation of 12 fungi associated with fruit tree decline syndrome in Ontario, Canada.</title>
        <authorList>
            <person name="Sulman M."/>
            <person name="Ellouze W."/>
            <person name="Ilyukhin E."/>
        </authorList>
    </citation>
    <scope>NUCLEOTIDE SEQUENCE [LARGE SCALE GENOMIC DNA]</scope>
    <source>
        <strain evidence="6 7">M1-105</strain>
    </source>
</reference>
<dbReference type="InterPro" id="IPR049892">
    <property type="entry name" value="AA9"/>
</dbReference>
<comment type="caution">
    <text evidence="6">The sequence shown here is derived from an EMBL/GenBank/DDBJ whole genome shotgun (WGS) entry which is preliminary data.</text>
</comment>
<comment type="cofactor">
    <cofactor evidence="1">
        <name>Cu(2+)</name>
        <dbReference type="ChEBI" id="CHEBI:29036"/>
    </cofactor>
</comment>
<keyword evidence="3" id="KW-0964">Secreted</keyword>
<evidence type="ECO:0000313" key="7">
    <source>
        <dbReference type="Proteomes" id="UP001521116"/>
    </source>
</evidence>
<name>A0ABR3STE3_9PEZI</name>
<sequence>MTGQSIRSHQLSLPFVLGLVPFEASSNPLQTNMSFKSLAVLAAGAASVSAHGVILDIVSGGKAYGGWDANYQYYNPVPEVAAWQAGGFGHGPIVGTQYSTASINCHDDAKAAPIYMEAAAGSDIDISWGTPGSNPNPWPTSHHGPILTYMAPCGGAAATGDCTAAAVEDLAWTKVYQKGLITGGDIDSQVWATDELITNNKTTVTIPSSLKPGNYVLRNEIIALHSAGEVNGAQNYPQCYNVKVTGSGSGELTDGVKGTELYAPEDTVFNIYATVDSYPFPGPALWSGASSASNATKRWARNFKA</sequence>
<evidence type="ECO:0000313" key="6">
    <source>
        <dbReference type="EMBL" id="KAL1628665.1"/>
    </source>
</evidence>
<organism evidence="6 7">
    <name type="scientific">Neofusicoccum ribis</name>
    <dbReference type="NCBI Taxonomy" id="45134"/>
    <lineage>
        <taxon>Eukaryota</taxon>
        <taxon>Fungi</taxon>
        <taxon>Dikarya</taxon>
        <taxon>Ascomycota</taxon>
        <taxon>Pezizomycotina</taxon>
        <taxon>Dothideomycetes</taxon>
        <taxon>Dothideomycetes incertae sedis</taxon>
        <taxon>Botryosphaeriales</taxon>
        <taxon>Botryosphaeriaceae</taxon>
        <taxon>Neofusicoccum</taxon>
    </lineage>
</organism>
<comment type="subcellular location">
    <subcellularLocation>
        <location evidence="2">Secreted</location>
    </subcellularLocation>
</comment>
<evidence type="ECO:0000256" key="1">
    <source>
        <dbReference type="ARBA" id="ARBA00001973"/>
    </source>
</evidence>
<proteinExistence type="predicted"/>
<evidence type="ECO:0000256" key="3">
    <source>
        <dbReference type="ARBA" id="ARBA00022525"/>
    </source>
</evidence>
<evidence type="ECO:0000259" key="5">
    <source>
        <dbReference type="Pfam" id="PF03443"/>
    </source>
</evidence>
<evidence type="ECO:0000256" key="4">
    <source>
        <dbReference type="ARBA" id="ARBA00023157"/>
    </source>
</evidence>